<evidence type="ECO:0000256" key="2">
    <source>
        <dbReference type="ARBA" id="ARBA00004514"/>
    </source>
</evidence>
<dbReference type="PANTHER" id="PTHR46856:SF1">
    <property type="entry name" value="PX DOMAIN-CONTAINING PROTEIN EREL1-RELATED"/>
    <property type="match status" value="1"/>
</dbReference>
<evidence type="ECO:0000313" key="13">
    <source>
        <dbReference type="Proteomes" id="UP000298416"/>
    </source>
</evidence>
<dbReference type="GO" id="GO:0010008">
    <property type="term" value="C:endosome membrane"/>
    <property type="evidence" value="ECO:0007669"/>
    <property type="project" value="UniProtKB-SubCell"/>
</dbReference>
<keyword evidence="8" id="KW-0472">Membrane</keyword>
<organism evidence="12">
    <name type="scientific">Salvia splendens</name>
    <name type="common">Scarlet sage</name>
    <dbReference type="NCBI Taxonomy" id="180675"/>
    <lineage>
        <taxon>Eukaryota</taxon>
        <taxon>Viridiplantae</taxon>
        <taxon>Streptophyta</taxon>
        <taxon>Embryophyta</taxon>
        <taxon>Tracheophyta</taxon>
        <taxon>Spermatophyta</taxon>
        <taxon>Magnoliopsida</taxon>
        <taxon>eudicotyledons</taxon>
        <taxon>Gunneridae</taxon>
        <taxon>Pentapetalae</taxon>
        <taxon>asterids</taxon>
        <taxon>lamiids</taxon>
        <taxon>Lamiales</taxon>
        <taxon>Lamiaceae</taxon>
        <taxon>Nepetoideae</taxon>
        <taxon>Mentheae</taxon>
        <taxon>Salviinae</taxon>
        <taxon>Salvia</taxon>
        <taxon>Salvia subgen. Calosphace</taxon>
        <taxon>core Calosphace</taxon>
    </lineage>
</organism>
<comment type="function">
    <text evidence="9">Acts as an effector of RABF2A and RABF2B. Involved in vacuolar transport of storage proteins. Regulates membrane trafficking to protein storage vacuoles (PSVs). Binds specifically to phosphatidylinositol 3-monophosphate (PtdIns3P).</text>
</comment>
<protein>
    <recommendedName>
        <fullName evidence="11">PX domain-containing protein</fullName>
    </recommendedName>
</protein>
<feature type="compositionally biased region" description="Basic and acidic residues" evidence="10">
    <location>
        <begin position="433"/>
        <end position="443"/>
    </location>
</feature>
<dbReference type="PROSITE" id="PS50195">
    <property type="entry name" value="PX"/>
    <property type="match status" value="1"/>
</dbReference>
<feature type="region of interest" description="Disordered" evidence="10">
    <location>
        <begin position="789"/>
        <end position="811"/>
    </location>
</feature>
<dbReference type="SMART" id="SM00312">
    <property type="entry name" value="PX"/>
    <property type="match status" value="1"/>
</dbReference>
<feature type="compositionally biased region" description="Low complexity" evidence="10">
    <location>
        <begin position="462"/>
        <end position="475"/>
    </location>
</feature>
<keyword evidence="4" id="KW-0963">Cytoplasm</keyword>
<dbReference type="EMBL" id="PNBA02000010">
    <property type="protein sequence ID" value="KAG6409480.1"/>
    <property type="molecule type" value="Genomic_DNA"/>
</dbReference>
<name>A0A8X8X9N7_SALSN</name>
<feature type="region of interest" description="Disordered" evidence="10">
    <location>
        <begin position="414"/>
        <end position="479"/>
    </location>
</feature>
<dbReference type="GO" id="GO:0005829">
    <property type="term" value="C:cytosol"/>
    <property type="evidence" value="ECO:0007669"/>
    <property type="project" value="UniProtKB-SubCell"/>
</dbReference>
<evidence type="ECO:0000256" key="1">
    <source>
        <dbReference type="ARBA" id="ARBA00004481"/>
    </source>
</evidence>
<feature type="compositionally biased region" description="Polar residues" evidence="10">
    <location>
        <begin position="614"/>
        <end position="641"/>
    </location>
</feature>
<keyword evidence="13" id="KW-1185">Reference proteome</keyword>
<feature type="region of interest" description="Disordered" evidence="10">
    <location>
        <begin position="612"/>
        <end position="641"/>
    </location>
</feature>
<feature type="domain" description="PX" evidence="11">
    <location>
        <begin position="177"/>
        <end position="294"/>
    </location>
</feature>
<dbReference type="GO" id="GO:0035091">
    <property type="term" value="F:phosphatidylinositol binding"/>
    <property type="evidence" value="ECO:0007669"/>
    <property type="project" value="InterPro"/>
</dbReference>
<dbReference type="GO" id="GO:0015031">
    <property type="term" value="P:protein transport"/>
    <property type="evidence" value="ECO:0007669"/>
    <property type="project" value="UniProtKB-KW"/>
</dbReference>
<dbReference type="AlphaFoldDB" id="A0A8X8X9N7"/>
<keyword evidence="5" id="KW-0967">Endosome</keyword>
<feature type="region of interest" description="Disordered" evidence="10">
    <location>
        <begin position="298"/>
        <end position="320"/>
    </location>
</feature>
<reference evidence="12" key="1">
    <citation type="submission" date="2018-01" db="EMBL/GenBank/DDBJ databases">
        <authorList>
            <person name="Mao J.F."/>
        </authorList>
    </citation>
    <scope>NUCLEOTIDE SEQUENCE</scope>
    <source>
        <strain evidence="12">Huo1</strain>
        <tissue evidence="12">Leaf</tissue>
    </source>
</reference>
<evidence type="ECO:0000256" key="3">
    <source>
        <dbReference type="ARBA" id="ARBA00022448"/>
    </source>
</evidence>
<reference evidence="12" key="2">
    <citation type="submission" date="2020-08" db="EMBL/GenBank/DDBJ databases">
        <title>Plant Genome Project.</title>
        <authorList>
            <person name="Zhang R.-G."/>
        </authorList>
    </citation>
    <scope>NUCLEOTIDE SEQUENCE</scope>
    <source>
        <strain evidence="12">Huo1</strain>
        <tissue evidence="12">Leaf</tissue>
    </source>
</reference>
<dbReference type="InterPro" id="IPR044588">
    <property type="entry name" value="EREX-like"/>
</dbReference>
<dbReference type="SUPFAM" id="SSF64268">
    <property type="entry name" value="PX domain"/>
    <property type="match status" value="1"/>
</dbReference>
<evidence type="ECO:0000256" key="5">
    <source>
        <dbReference type="ARBA" id="ARBA00022753"/>
    </source>
</evidence>
<keyword evidence="3" id="KW-0813">Transport</keyword>
<evidence type="ECO:0000256" key="10">
    <source>
        <dbReference type="SAM" id="MobiDB-lite"/>
    </source>
</evidence>
<dbReference type="InterPro" id="IPR001683">
    <property type="entry name" value="PX_dom"/>
</dbReference>
<evidence type="ECO:0000313" key="12">
    <source>
        <dbReference type="EMBL" id="KAG6409480.1"/>
    </source>
</evidence>
<dbReference type="Gene3D" id="3.30.1520.10">
    <property type="entry name" value="Phox-like domain"/>
    <property type="match status" value="1"/>
</dbReference>
<dbReference type="FunFam" id="3.30.1520.10:FF:000060">
    <property type="entry name" value="Phox (PX) domain-containing protein"/>
    <property type="match status" value="1"/>
</dbReference>
<comment type="subcellular location">
    <subcellularLocation>
        <location evidence="2">Cytoplasm</location>
        <location evidence="2">Cytosol</location>
    </subcellularLocation>
    <subcellularLocation>
        <location evidence="1">Endosome membrane</location>
        <topology evidence="1">Peripheral membrane protein</topology>
    </subcellularLocation>
</comment>
<evidence type="ECO:0000256" key="4">
    <source>
        <dbReference type="ARBA" id="ARBA00022490"/>
    </source>
</evidence>
<feature type="compositionally biased region" description="Polar residues" evidence="10">
    <location>
        <begin position="421"/>
        <end position="430"/>
    </location>
</feature>
<dbReference type="PANTHER" id="PTHR46856">
    <property type="entry name" value="PX DOMAIN-CONTAINING PROTEIN EREL1-RELATED"/>
    <property type="match status" value="1"/>
</dbReference>
<dbReference type="Pfam" id="PF00787">
    <property type="entry name" value="PX"/>
    <property type="match status" value="1"/>
</dbReference>
<evidence type="ECO:0000256" key="9">
    <source>
        <dbReference type="ARBA" id="ARBA00055681"/>
    </source>
</evidence>
<sequence>MNLIILEERANILGFKKKERQNKDKNGGENRSSAPPALLIDRFVELRLCEVIGFQTCGDAAAESTEASPRWDFAFAAGNGLEPSASNLGMILLLIFWISINLLEFEYAYMDALIDFDSYQQGEKVFGLMILRQDGVTASLYLHGLYLQSREILTQQCFSQQLVGGTKARSYAVKPIYYISMQVMARSGSRINNCKVQFYRVQVGIQSPEGITTTRTVLRRFNDFLKLHAALKRAFPQKSIPPTPPKGLLRMKTRAMLEARRSSLEEWMANLLSDIDLSRSIVVASFLELEAAARSSFQEDGLQSPPDSHNSVTTTDSSHHVHPNLSMLAAGTSSVASDYGSDTAYEISDIGSHSLGRDNNSEVGIEDLSFYDDATSTVDKFVKYGMSNIDEGLSMGNAILEKLENFPKHKLNARGKHDSEQNLSNGSSLKASHHTEDMSEHLAENSSLVHHGRKLSTDSIGSDRSSLRGSESSSLAFPNSNGHGAFDFGSAAEVGRTTGTVGNSDYHLPDDIHLLVPVDQRLKMNRVLMTMQRRLITAKTDMEDLISRLNQEIAVKDYLATKVKDLEAELETTKQKSKENLEQAILIERERVTQMQWDMEELRRRSMELELQLNQQQSTDAQPSVSPGNQQTDTLRQELDSSQQQFEDLLKRHQELEVKSKADIKVLVKEELLQEERERNEQVRSSCRKLLDRCKILQDQPQECNIDNLTNTKGDTADSLPSLLDQLDFVGTSENQIDLLIAELLAEDGDKHTTSIDEELRQTLTSLLADNGALRKQVNSLIVNSLKMAKSKEKGETSDVNVGSEVQHSSS</sequence>
<evidence type="ECO:0000256" key="7">
    <source>
        <dbReference type="ARBA" id="ARBA00023054"/>
    </source>
</evidence>
<feature type="compositionally biased region" description="Polar residues" evidence="10">
    <location>
        <begin position="305"/>
        <end position="316"/>
    </location>
</feature>
<evidence type="ECO:0000256" key="8">
    <source>
        <dbReference type="ARBA" id="ARBA00023136"/>
    </source>
</evidence>
<keyword evidence="7" id="KW-0175">Coiled coil</keyword>
<gene>
    <name evidence="12" type="ORF">SASPL_127520</name>
</gene>
<accession>A0A8X8X9N7</accession>
<dbReference type="InterPro" id="IPR036871">
    <property type="entry name" value="PX_dom_sf"/>
</dbReference>
<evidence type="ECO:0000256" key="6">
    <source>
        <dbReference type="ARBA" id="ARBA00022927"/>
    </source>
</evidence>
<feature type="compositionally biased region" description="Polar residues" evidence="10">
    <location>
        <begin position="798"/>
        <end position="811"/>
    </location>
</feature>
<comment type="caution">
    <text evidence="12">The sequence shown here is derived from an EMBL/GenBank/DDBJ whole genome shotgun (WGS) entry which is preliminary data.</text>
</comment>
<keyword evidence="6" id="KW-0653">Protein transport</keyword>
<proteinExistence type="predicted"/>
<evidence type="ECO:0000259" key="11">
    <source>
        <dbReference type="PROSITE" id="PS50195"/>
    </source>
</evidence>
<dbReference type="Proteomes" id="UP000298416">
    <property type="component" value="Unassembled WGS sequence"/>
</dbReference>